<dbReference type="EMBL" id="BSXT01000452">
    <property type="protein sequence ID" value="GMF27873.1"/>
    <property type="molecule type" value="Genomic_DNA"/>
</dbReference>
<feature type="domain" description="Peptidase A2" evidence="3">
    <location>
        <begin position="241"/>
        <end position="256"/>
    </location>
</feature>
<feature type="region of interest" description="Disordered" evidence="2">
    <location>
        <begin position="446"/>
        <end position="502"/>
    </location>
</feature>
<keyword evidence="1" id="KW-0378">Hydrolase</keyword>
<name>A0A9W6U9M9_9STRA</name>
<feature type="region of interest" description="Disordered" evidence="2">
    <location>
        <begin position="359"/>
        <end position="391"/>
    </location>
</feature>
<dbReference type="Gene3D" id="2.40.70.10">
    <property type="entry name" value="Acid Proteases"/>
    <property type="match status" value="1"/>
</dbReference>
<evidence type="ECO:0000256" key="1">
    <source>
        <dbReference type="ARBA" id="ARBA00022801"/>
    </source>
</evidence>
<keyword evidence="5" id="KW-1185">Reference proteome</keyword>
<proteinExistence type="predicted"/>
<dbReference type="SUPFAM" id="SSF50630">
    <property type="entry name" value="Acid proteases"/>
    <property type="match status" value="1"/>
</dbReference>
<sequence>MWRIGRQMVINREAIMLIRTTLTSMIVTSRPPTTLNTELRQSGRTTGLRTAADAETSLAEGSTATPTTKALTNVVVSMDRVQHAEELTIPPTAVSSVVNCALKCTTSATRQLKLGCPNRAATVSLPPVDTDCVYAFVGESKWLKTQRREEVNEVNTTEIEKERNGSFGGGESHERETEEWNSVGLEGLVSSVTQKTWHDYQPENVIKLLSGERLGWWSAQKFDKRMRKRALVEGAVNDASMRILLDTGANVSVMSERFAKQLRLREVRDHGRCMETQVFTKGTIATTKRALAKVTQGWNQVYEYELWVMDHGAGVDVVLGSDFMIPAGVRLDLFHATTRLPDEFEIPIIKLQRMADTREEGSHVPDRPTEVLTIPGHESRDYRPMGQPPTNETHELWVRRTKELIPKVVEFRLRPSTADASDEHLGPLSHVPGAYTWVPRRDLPRVEGSKVRSTNVGWQPNHRRPYTTPTTILRRPSKSSEGSVSDRDDQAECGTATTEPSEEMVAEVVYQAEACPKLTAHSDRVSEGSEVTQLKLEGAYLAAVSVSEVWGDRDALNASVHPGNDIEFEDYARELIFLPGLTEAASTTLDYTGPHVRHPSLSVETQDRVVKVMKSHERIMISSGNALPPPACGVVAISMFKDIHL</sequence>
<evidence type="ECO:0000313" key="4">
    <source>
        <dbReference type="EMBL" id="GMF27873.1"/>
    </source>
</evidence>
<dbReference type="AlphaFoldDB" id="A0A9W6U9M9"/>
<dbReference type="InterPro" id="IPR001995">
    <property type="entry name" value="Peptidase_A2_cat"/>
</dbReference>
<feature type="compositionally biased region" description="Polar residues" evidence="2">
    <location>
        <begin position="34"/>
        <end position="48"/>
    </location>
</feature>
<gene>
    <name evidence="4" type="ORF">Pfra01_000564000</name>
</gene>
<dbReference type="PROSITE" id="PS00141">
    <property type="entry name" value="ASP_PROTEASE"/>
    <property type="match status" value="1"/>
</dbReference>
<dbReference type="InterPro" id="IPR021109">
    <property type="entry name" value="Peptidase_aspartic_dom_sf"/>
</dbReference>
<dbReference type="Proteomes" id="UP001165121">
    <property type="component" value="Unassembled WGS sequence"/>
</dbReference>
<organism evidence="4 5">
    <name type="scientific">Phytophthora fragariaefolia</name>
    <dbReference type="NCBI Taxonomy" id="1490495"/>
    <lineage>
        <taxon>Eukaryota</taxon>
        <taxon>Sar</taxon>
        <taxon>Stramenopiles</taxon>
        <taxon>Oomycota</taxon>
        <taxon>Peronosporomycetes</taxon>
        <taxon>Peronosporales</taxon>
        <taxon>Peronosporaceae</taxon>
        <taxon>Phytophthora</taxon>
    </lineage>
</organism>
<comment type="caution">
    <text evidence="4">The sequence shown here is derived from an EMBL/GenBank/DDBJ whole genome shotgun (WGS) entry which is preliminary data.</text>
</comment>
<protein>
    <submittedName>
        <fullName evidence="4">Unnamed protein product</fullName>
    </submittedName>
</protein>
<dbReference type="PROSITE" id="PS50175">
    <property type="entry name" value="ASP_PROT_RETROV"/>
    <property type="match status" value="1"/>
</dbReference>
<feature type="region of interest" description="Disordered" evidence="2">
    <location>
        <begin position="34"/>
        <end position="63"/>
    </location>
</feature>
<dbReference type="Pfam" id="PF13975">
    <property type="entry name" value="gag-asp_proteas"/>
    <property type="match status" value="1"/>
</dbReference>
<dbReference type="GO" id="GO:0006508">
    <property type="term" value="P:proteolysis"/>
    <property type="evidence" value="ECO:0007669"/>
    <property type="project" value="InterPro"/>
</dbReference>
<dbReference type="InterPro" id="IPR001969">
    <property type="entry name" value="Aspartic_peptidase_AS"/>
</dbReference>
<accession>A0A9W6U9M9</accession>
<evidence type="ECO:0000259" key="3">
    <source>
        <dbReference type="PROSITE" id="PS50175"/>
    </source>
</evidence>
<feature type="compositionally biased region" description="Basic and acidic residues" evidence="2">
    <location>
        <begin position="359"/>
        <end position="369"/>
    </location>
</feature>
<evidence type="ECO:0000313" key="5">
    <source>
        <dbReference type="Proteomes" id="UP001165121"/>
    </source>
</evidence>
<dbReference type="GO" id="GO:0004190">
    <property type="term" value="F:aspartic-type endopeptidase activity"/>
    <property type="evidence" value="ECO:0007669"/>
    <property type="project" value="InterPro"/>
</dbReference>
<reference evidence="4" key="1">
    <citation type="submission" date="2023-04" db="EMBL/GenBank/DDBJ databases">
        <title>Phytophthora fragariaefolia NBRC 109709.</title>
        <authorList>
            <person name="Ichikawa N."/>
            <person name="Sato H."/>
            <person name="Tonouchi N."/>
        </authorList>
    </citation>
    <scope>NUCLEOTIDE SEQUENCE</scope>
    <source>
        <strain evidence="4">NBRC 109709</strain>
    </source>
</reference>
<dbReference type="CDD" id="cd00303">
    <property type="entry name" value="retropepsin_like"/>
    <property type="match status" value="1"/>
</dbReference>
<evidence type="ECO:0000256" key="2">
    <source>
        <dbReference type="SAM" id="MobiDB-lite"/>
    </source>
</evidence>